<dbReference type="InterPro" id="IPR015864">
    <property type="entry name" value="FAD_synthase"/>
</dbReference>
<dbReference type="GO" id="GO:0006747">
    <property type="term" value="P:FAD biosynthetic process"/>
    <property type="evidence" value="ECO:0007669"/>
    <property type="project" value="UniProtKB-UniRule"/>
</dbReference>
<evidence type="ECO:0000313" key="18">
    <source>
        <dbReference type="Proteomes" id="UP000500961"/>
    </source>
</evidence>
<comment type="function">
    <text evidence="1">Catalyzes the phosphorylation of riboflavin to FMN followed by the adenylation of FMN to FAD.</text>
</comment>
<dbReference type="GO" id="GO:0009398">
    <property type="term" value="P:FMN biosynthetic process"/>
    <property type="evidence" value="ECO:0007669"/>
    <property type="project" value="UniProtKB-UniRule"/>
</dbReference>
<keyword evidence="8 15" id="KW-0547">Nucleotide-binding</keyword>
<dbReference type="GO" id="GO:0005524">
    <property type="term" value="F:ATP binding"/>
    <property type="evidence" value="ECO:0007669"/>
    <property type="project" value="UniProtKB-UniRule"/>
</dbReference>
<dbReference type="Proteomes" id="UP000500961">
    <property type="component" value="Chromosome"/>
</dbReference>
<dbReference type="Gene3D" id="2.40.30.30">
    <property type="entry name" value="Riboflavin kinase-like"/>
    <property type="match status" value="1"/>
</dbReference>
<dbReference type="SMART" id="SM00904">
    <property type="entry name" value="Flavokinase"/>
    <property type="match status" value="1"/>
</dbReference>
<keyword evidence="11 15" id="KW-0067">ATP-binding</keyword>
<dbReference type="UniPathway" id="UPA00277">
    <property type="reaction ID" value="UER00407"/>
</dbReference>
<accession>A0A7D4BDE8</accession>
<keyword evidence="9 15" id="KW-0418">Kinase</keyword>
<dbReference type="RefSeq" id="WP_173072884.1">
    <property type="nucleotide sequence ID" value="NZ_CP041345.1"/>
</dbReference>
<evidence type="ECO:0000256" key="10">
    <source>
        <dbReference type="ARBA" id="ARBA00022827"/>
    </source>
</evidence>
<gene>
    <name evidence="17" type="ORF">FHG85_03035</name>
</gene>
<evidence type="ECO:0000256" key="15">
    <source>
        <dbReference type="PIRNR" id="PIRNR004491"/>
    </source>
</evidence>
<keyword evidence="18" id="KW-1185">Reference proteome</keyword>
<comment type="catalytic activity">
    <reaction evidence="14 15">
        <text>FMN + ATP + H(+) = FAD + diphosphate</text>
        <dbReference type="Rhea" id="RHEA:17237"/>
        <dbReference type="ChEBI" id="CHEBI:15378"/>
        <dbReference type="ChEBI" id="CHEBI:30616"/>
        <dbReference type="ChEBI" id="CHEBI:33019"/>
        <dbReference type="ChEBI" id="CHEBI:57692"/>
        <dbReference type="ChEBI" id="CHEBI:58210"/>
        <dbReference type="EC" id="2.7.7.2"/>
    </reaction>
</comment>
<evidence type="ECO:0000256" key="5">
    <source>
        <dbReference type="ARBA" id="ARBA00022643"/>
    </source>
</evidence>
<dbReference type="SUPFAM" id="SSF82114">
    <property type="entry name" value="Riboflavin kinase-like"/>
    <property type="match status" value="1"/>
</dbReference>
<evidence type="ECO:0000256" key="9">
    <source>
        <dbReference type="ARBA" id="ARBA00022777"/>
    </source>
</evidence>
<keyword evidence="6 15" id="KW-0808">Transferase</keyword>
<dbReference type="FunFam" id="3.40.50.620:FF:000021">
    <property type="entry name" value="Riboflavin biosynthesis protein"/>
    <property type="match status" value="1"/>
</dbReference>
<dbReference type="GO" id="GO:0003919">
    <property type="term" value="F:FMN adenylyltransferase activity"/>
    <property type="evidence" value="ECO:0007669"/>
    <property type="project" value="UniProtKB-UniRule"/>
</dbReference>
<dbReference type="SUPFAM" id="SSF52374">
    <property type="entry name" value="Nucleotidylyl transferase"/>
    <property type="match status" value="1"/>
</dbReference>
<evidence type="ECO:0000256" key="1">
    <source>
        <dbReference type="ARBA" id="ARBA00002121"/>
    </source>
</evidence>
<dbReference type="KEGG" id="ttz:FHG85_03035"/>
<dbReference type="PANTHER" id="PTHR22749:SF6">
    <property type="entry name" value="RIBOFLAVIN KINASE"/>
    <property type="match status" value="1"/>
</dbReference>
<dbReference type="Pfam" id="PF06574">
    <property type="entry name" value="FAD_syn"/>
    <property type="match status" value="1"/>
</dbReference>
<reference evidence="17 18" key="1">
    <citation type="submission" date="2019-07" db="EMBL/GenBank/DDBJ databases">
        <title>Thalassofilum flectens gen. nov., sp. nov., a novel moderate thermophilic anaerobe from a shallow sea hot spring in Kunashir Island (Russia), representing a new family in the order Bacteroidales, and proposal of Thalassofilacea fam. nov.</title>
        <authorList>
            <person name="Kochetkova T.V."/>
            <person name="Podosokorskaya O.A."/>
            <person name="Novikov A."/>
            <person name="Elcheninov A.G."/>
            <person name="Toshchakov S.V."/>
            <person name="Kublanov I.V."/>
        </authorList>
    </citation>
    <scope>NUCLEOTIDE SEQUENCE [LARGE SCALE GENOMIC DNA]</scope>
    <source>
        <strain evidence="17 18">38-H</strain>
    </source>
</reference>
<dbReference type="EC" id="2.7.1.26" evidence="15"/>
<evidence type="ECO:0000259" key="16">
    <source>
        <dbReference type="SMART" id="SM00904"/>
    </source>
</evidence>
<name>A0A7D4BDE8_9BACT</name>
<dbReference type="InterPro" id="IPR023468">
    <property type="entry name" value="Riboflavin_kinase"/>
</dbReference>
<evidence type="ECO:0000256" key="4">
    <source>
        <dbReference type="ARBA" id="ARBA00022630"/>
    </source>
</evidence>
<dbReference type="GO" id="GO:0009231">
    <property type="term" value="P:riboflavin biosynthetic process"/>
    <property type="evidence" value="ECO:0007669"/>
    <property type="project" value="InterPro"/>
</dbReference>
<evidence type="ECO:0000256" key="8">
    <source>
        <dbReference type="ARBA" id="ARBA00022741"/>
    </source>
</evidence>
<feature type="domain" description="Riboflavin kinase" evidence="16">
    <location>
        <begin position="181"/>
        <end position="307"/>
    </location>
</feature>
<keyword evidence="12" id="KW-0511">Multifunctional enzyme</keyword>
<dbReference type="InterPro" id="IPR014729">
    <property type="entry name" value="Rossmann-like_a/b/a_fold"/>
</dbReference>
<proteinExistence type="inferred from homology"/>
<sequence length="329" mass="37700">MIIIQRPQQTRGKELALTMGFFDGVHLGHRELVSKVVHSANLMGLESAALTFWPHPRLVLHKDPEKLRFLTTLNEKSKILAKLGIDYLIIQEFSRDFFNIEAEEFIKYLVNDFKVRHFVIGSDHRFGKGARGNPELLEKLSKELNFTFNTIPPLTVNNIDISSTKIRHALNDGSLESANKMLGYPYLITGAVQNGNQIGRKLGFPTANIRPNDPLKLIPKAGVYAVMVHVNDRIYKGMLNIGFRPTVEMSKKQTIEVNIFDFNEDIYTLGIEIAFISRLRDEKRFPSIEHLKEQLVIDKHHALDALKNENIESYKKLFLTLRAESKRNH</sequence>
<keyword evidence="4 15" id="KW-0285">Flavoprotein</keyword>
<evidence type="ECO:0000256" key="3">
    <source>
        <dbReference type="ARBA" id="ARBA00005201"/>
    </source>
</evidence>
<evidence type="ECO:0000256" key="13">
    <source>
        <dbReference type="ARBA" id="ARBA00047880"/>
    </source>
</evidence>
<dbReference type="GO" id="GO:0008531">
    <property type="term" value="F:riboflavin kinase activity"/>
    <property type="evidence" value="ECO:0007669"/>
    <property type="project" value="UniProtKB-UniRule"/>
</dbReference>
<organism evidence="17 18">
    <name type="scientific">Tenuifilum thalassicum</name>
    <dbReference type="NCBI Taxonomy" id="2590900"/>
    <lineage>
        <taxon>Bacteria</taxon>
        <taxon>Pseudomonadati</taxon>
        <taxon>Bacteroidota</taxon>
        <taxon>Bacteroidia</taxon>
        <taxon>Bacteroidales</taxon>
        <taxon>Tenuifilaceae</taxon>
        <taxon>Tenuifilum</taxon>
    </lineage>
</organism>
<evidence type="ECO:0000256" key="12">
    <source>
        <dbReference type="ARBA" id="ARBA00023268"/>
    </source>
</evidence>
<comment type="similarity">
    <text evidence="15">Belongs to the ribF family.</text>
</comment>
<evidence type="ECO:0000256" key="7">
    <source>
        <dbReference type="ARBA" id="ARBA00022695"/>
    </source>
</evidence>
<evidence type="ECO:0000313" key="17">
    <source>
        <dbReference type="EMBL" id="QKG79278.1"/>
    </source>
</evidence>
<dbReference type="Gene3D" id="3.40.50.620">
    <property type="entry name" value="HUPs"/>
    <property type="match status" value="1"/>
</dbReference>
<dbReference type="EC" id="2.7.7.2" evidence="15"/>
<dbReference type="InterPro" id="IPR023465">
    <property type="entry name" value="Riboflavin_kinase_dom_sf"/>
</dbReference>
<evidence type="ECO:0000256" key="2">
    <source>
        <dbReference type="ARBA" id="ARBA00004726"/>
    </source>
</evidence>
<dbReference type="UniPathway" id="UPA00276">
    <property type="reaction ID" value="UER00406"/>
</dbReference>
<dbReference type="InterPro" id="IPR015865">
    <property type="entry name" value="Riboflavin_kinase_bac/euk"/>
</dbReference>
<dbReference type="EMBL" id="CP041345">
    <property type="protein sequence ID" value="QKG79278.1"/>
    <property type="molecule type" value="Genomic_DNA"/>
</dbReference>
<dbReference type="Pfam" id="PF01687">
    <property type="entry name" value="Flavokinase"/>
    <property type="match status" value="1"/>
</dbReference>
<evidence type="ECO:0000256" key="11">
    <source>
        <dbReference type="ARBA" id="ARBA00022840"/>
    </source>
</evidence>
<keyword evidence="7 15" id="KW-0548">Nucleotidyltransferase</keyword>
<protein>
    <recommendedName>
        <fullName evidence="15">Riboflavin biosynthesis protein</fullName>
    </recommendedName>
    <domain>
        <recommendedName>
            <fullName evidence="15">Riboflavin kinase</fullName>
            <ecNumber evidence="15">2.7.1.26</ecNumber>
        </recommendedName>
        <alternativeName>
            <fullName evidence="15">Flavokinase</fullName>
        </alternativeName>
    </domain>
    <domain>
        <recommendedName>
            <fullName evidence="15">FMN adenylyltransferase</fullName>
            <ecNumber evidence="15">2.7.7.2</ecNumber>
        </recommendedName>
        <alternativeName>
            <fullName evidence="15">FAD pyrophosphorylase</fullName>
        </alternativeName>
        <alternativeName>
            <fullName evidence="15">FAD synthase</fullName>
        </alternativeName>
    </domain>
</protein>
<dbReference type="PIRSF" id="PIRSF004491">
    <property type="entry name" value="FAD_Synth"/>
    <property type="match status" value="1"/>
</dbReference>
<comment type="catalytic activity">
    <reaction evidence="13 15">
        <text>riboflavin + ATP = FMN + ADP + H(+)</text>
        <dbReference type="Rhea" id="RHEA:14357"/>
        <dbReference type="ChEBI" id="CHEBI:15378"/>
        <dbReference type="ChEBI" id="CHEBI:30616"/>
        <dbReference type="ChEBI" id="CHEBI:57986"/>
        <dbReference type="ChEBI" id="CHEBI:58210"/>
        <dbReference type="ChEBI" id="CHEBI:456216"/>
        <dbReference type="EC" id="2.7.1.26"/>
    </reaction>
</comment>
<evidence type="ECO:0000256" key="6">
    <source>
        <dbReference type="ARBA" id="ARBA00022679"/>
    </source>
</evidence>
<comment type="pathway">
    <text evidence="2 15">Cofactor biosynthesis; FAD biosynthesis; FAD from FMN: step 1/1.</text>
</comment>
<dbReference type="NCBIfam" id="NF004162">
    <property type="entry name" value="PRK05627.1-5"/>
    <property type="match status" value="1"/>
</dbReference>
<dbReference type="PANTHER" id="PTHR22749">
    <property type="entry name" value="RIBOFLAVIN KINASE/FMN ADENYLYLTRANSFERASE"/>
    <property type="match status" value="1"/>
</dbReference>
<comment type="pathway">
    <text evidence="3 15">Cofactor biosynthesis; FMN biosynthesis; FMN from riboflavin (ATP route): step 1/1.</text>
</comment>
<dbReference type="AlphaFoldDB" id="A0A7D4BDE8"/>
<dbReference type="InterPro" id="IPR002606">
    <property type="entry name" value="Riboflavin_kinase_bac"/>
</dbReference>
<evidence type="ECO:0000256" key="14">
    <source>
        <dbReference type="ARBA" id="ARBA00049494"/>
    </source>
</evidence>
<keyword evidence="10 15" id="KW-0274">FAD</keyword>
<dbReference type="CDD" id="cd02064">
    <property type="entry name" value="FAD_synthetase_N"/>
    <property type="match status" value="1"/>
</dbReference>
<dbReference type="NCBIfam" id="TIGR00083">
    <property type="entry name" value="ribF"/>
    <property type="match status" value="1"/>
</dbReference>
<keyword evidence="5 15" id="KW-0288">FMN</keyword>